<dbReference type="SMART" id="SM00530">
    <property type="entry name" value="HTH_XRE"/>
    <property type="match status" value="1"/>
</dbReference>
<dbReference type="SUPFAM" id="SSF47413">
    <property type="entry name" value="lambda repressor-like DNA-binding domains"/>
    <property type="match status" value="1"/>
</dbReference>
<reference evidence="2 5" key="1">
    <citation type="submission" date="2017-07" db="EMBL/GenBank/DDBJ databases">
        <title>Lactobacillus curvatus MRS6 whole genome.</title>
        <authorList>
            <person name="Jans C."/>
            <person name="Lagler S."/>
            <person name="Lacroix C."/>
            <person name="Meile L."/>
            <person name="Stevens M.J.A."/>
        </authorList>
    </citation>
    <scope>NUCLEOTIDE SEQUENCE [LARGE SCALE GENOMIC DNA]</scope>
    <source>
        <strain evidence="2 5">MRS6</strain>
    </source>
</reference>
<dbReference type="InterPro" id="IPR010982">
    <property type="entry name" value="Lambda_DNA-bd_dom_sf"/>
</dbReference>
<gene>
    <name evidence="2" type="ORF">CG419_05070</name>
    <name evidence="3" type="ORF">DT351_04955</name>
    <name evidence="4" type="ORF">LTWDN19_01840</name>
</gene>
<evidence type="ECO:0000313" key="3">
    <source>
        <dbReference type="EMBL" id="AXN35746.1"/>
    </source>
</evidence>
<dbReference type="EMBL" id="CP022474">
    <property type="protein sequence ID" value="ASN60039.1"/>
    <property type="molecule type" value="Genomic_DNA"/>
</dbReference>
<keyword evidence="7" id="KW-1185">Reference proteome</keyword>
<reference evidence="3 6" key="2">
    <citation type="submission" date="2018-07" db="EMBL/GenBank/DDBJ databases">
        <title>Lactobacillus curvatus genome sequence.</title>
        <authorList>
            <person name="Prechtl R."/>
        </authorList>
    </citation>
    <scope>NUCLEOTIDE SEQUENCE [LARGE SCALE GENOMIC DNA]</scope>
    <source>
        <strain evidence="3 6">TMW 1.1928</strain>
    </source>
</reference>
<dbReference type="RefSeq" id="WP_004271273.1">
    <property type="nucleotide sequence ID" value="NZ_AP024685.1"/>
</dbReference>
<dbReference type="Proteomes" id="UP000825100">
    <property type="component" value="Chromosome"/>
</dbReference>
<protein>
    <submittedName>
        <fullName evidence="3 4">Transcriptional regulator</fullName>
    </submittedName>
</protein>
<dbReference type="Pfam" id="PF01381">
    <property type="entry name" value="HTH_3"/>
    <property type="match status" value="1"/>
</dbReference>
<reference evidence="4 7" key="3">
    <citation type="submission" date="2021-05" db="EMBL/GenBank/DDBJ databases">
        <title>Complete Genome Sequence of Latilactobacillus sp. Strain WDN19, a High D-Aspartate-producing Lactic Acid Bacterium Isolated from a Japanese Pickle.</title>
        <authorList>
            <person name="Kajitani K."/>
            <person name="Takahashi S."/>
        </authorList>
    </citation>
    <scope>NUCLEOTIDE SEQUENCE [LARGE SCALE GENOMIC DNA]</scope>
    <source>
        <strain evidence="4 7">WDN19</strain>
    </source>
</reference>
<evidence type="ECO:0000313" key="2">
    <source>
        <dbReference type="EMBL" id="ASN60039.1"/>
    </source>
</evidence>
<dbReference type="PANTHER" id="PTHR37038">
    <property type="entry name" value="TRANSCRIPTIONAL REGULATOR-RELATED"/>
    <property type="match status" value="1"/>
</dbReference>
<dbReference type="EMBL" id="AP024685">
    <property type="protein sequence ID" value="BCX29617.1"/>
    <property type="molecule type" value="Genomic_DNA"/>
</dbReference>
<evidence type="ECO:0000313" key="7">
    <source>
        <dbReference type="Proteomes" id="UP000825100"/>
    </source>
</evidence>
<dbReference type="STRING" id="28038.BCY75_06960"/>
<name>A0A0B2XKW8_LATCU</name>
<dbReference type="InterPro" id="IPR001387">
    <property type="entry name" value="Cro/C1-type_HTH"/>
</dbReference>
<dbReference type="Gene3D" id="1.25.40.10">
    <property type="entry name" value="Tetratricopeptide repeat domain"/>
    <property type="match status" value="1"/>
</dbReference>
<dbReference type="GO" id="GO:0003677">
    <property type="term" value="F:DNA binding"/>
    <property type="evidence" value="ECO:0007669"/>
    <property type="project" value="InterPro"/>
</dbReference>
<dbReference type="Proteomes" id="UP000199749">
    <property type="component" value="Chromosome"/>
</dbReference>
<evidence type="ECO:0000313" key="5">
    <source>
        <dbReference type="Proteomes" id="UP000199749"/>
    </source>
</evidence>
<dbReference type="InterPro" id="IPR053163">
    <property type="entry name" value="HTH-type_regulator_Rgg"/>
</dbReference>
<dbReference type="PROSITE" id="PS50943">
    <property type="entry name" value="HTH_CROC1"/>
    <property type="match status" value="1"/>
</dbReference>
<dbReference type="GeneID" id="49610484"/>
<dbReference type="CDD" id="cd00093">
    <property type="entry name" value="HTH_XRE"/>
    <property type="match status" value="1"/>
</dbReference>
<dbReference type="PANTHER" id="PTHR37038:SF14">
    <property type="entry name" value="TRANSCRIPTIONAL ACTIVATOR"/>
    <property type="match status" value="1"/>
</dbReference>
<evidence type="ECO:0000313" key="6">
    <source>
        <dbReference type="Proteomes" id="UP000257607"/>
    </source>
</evidence>
<dbReference type="Proteomes" id="UP000257607">
    <property type="component" value="Chromosome"/>
</dbReference>
<accession>A0A0B2XKW8</accession>
<organism evidence="3 6">
    <name type="scientific">Latilactobacillus curvatus</name>
    <name type="common">Lactobacillus curvatus</name>
    <dbReference type="NCBI Taxonomy" id="28038"/>
    <lineage>
        <taxon>Bacteria</taxon>
        <taxon>Bacillati</taxon>
        <taxon>Bacillota</taxon>
        <taxon>Bacilli</taxon>
        <taxon>Lactobacillales</taxon>
        <taxon>Lactobacillaceae</taxon>
        <taxon>Latilactobacillus</taxon>
    </lineage>
</organism>
<dbReference type="AlphaFoldDB" id="A0A0B2XKW8"/>
<proteinExistence type="predicted"/>
<dbReference type="EMBL" id="CP031003">
    <property type="protein sequence ID" value="AXN35746.1"/>
    <property type="molecule type" value="Genomic_DNA"/>
</dbReference>
<feature type="domain" description="HTH cro/C1-type" evidence="1">
    <location>
        <begin position="7"/>
        <end position="60"/>
    </location>
</feature>
<dbReference type="InterPro" id="IPR011990">
    <property type="entry name" value="TPR-like_helical_dom_sf"/>
</dbReference>
<evidence type="ECO:0000313" key="4">
    <source>
        <dbReference type="EMBL" id="BCX29617.1"/>
    </source>
</evidence>
<sequence length="276" mass="31010">MFLGQLIHQQRLNKQLTQSELAAGICTQNTISKIEKKNLPPTIPILIKICTRLGLTLNELFTEFNALDTASDEGVISAEVALLAGDSGPAAALITDIDFKATEHPYPAIFFFFNGYLSYLDHQSELQIFSAYNSFTAAIGDDTSTLKLLLNTGMGLIYQEAGEELADFYFNNNINFINQLDHINVIDVQRVLFASRHTAAYMINQHRIDAAIEFLTKALKLSQKNQIIKQVDHLYYLRARARQQSGRDYAEDRETALVFAKYLKNNALIAKIKALN</sequence>
<evidence type="ECO:0000259" key="1">
    <source>
        <dbReference type="PROSITE" id="PS50943"/>
    </source>
</evidence>